<name>A0AAJ1TM31_9BACL</name>
<dbReference type="InterPro" id="IPR001387">
    <property type="entry name" value="Cro/C1-type_HTH"/>
</dbReference>
<dbReference type="RefSeq" id="WP_307252027.1">
    <property type="nucleotide sequence ID" value="NZ_JAUSUV010000005.1"/>
</dbReference>
<dbReference type="SMART" id="SM00530">
    <property type="entry name" value="HTH_XRE"/>
    <property type="match status" value="1"/>
</dbReference>
<evidence type="ECO:0000256" key="2">
    <source>
        <dbReference type="ARBA" id="ARBA00022490"/>
    </source>
</evidence>
<dbReference type="SUPFAM" id="SSF48452">
    <property type="entry name" value="TPR-like"/>
    <property type="match status" value="2"/>
</dbReference>
<comment type="similarity">
    <text evidence="5">Belongs to the Rap family.</text>
</comment>
<dbReference type="SMART" id="SM00028">
    <property type="entry name" value="TPR"/>
    <property type="match status" value="5"/>
</dbReference>
<evidence type="ECO:0000256" key="5">
    <source>
        <dbReference type="ARBA" id="ARBA00038253"/>
    </source>
</evidence>
<feature type="domain" description="HTH cro/C1-type" evidence="6">
    <location>
        <begin position="15"/>
        <end position="69"/>
    </location>
</feature>
<proteinExistence type="inferred from homology"/>
<dbReference type="EMBL" id="JAUSUV010000005">
    <property type="protein sequence ID" value="MDQ0417180.1"/>
    <property type="molecule type" value="Genomic_DNA"/>
</dbReference>
<accession>A0AAJ1TM31</accession>
<keyword evidence="2" id="KW-0963">Cytoplasm</keyword>
<dbReference type="GO" id="GO:0005737">
    <property type="term" value="C:cytoplasm"/>
    <property type="evidence" value="ECO:0007669"/>
    <property type="project" value="UniProtKB-SubCell"/>
</dbReference>
<reference evidence="7 8" key="1">
    <citation type="submission" date="2023-07" db="EMBL/GenBank/DDBJ databases">
        <title>Genomic Encyclopedia of Type Strains, Phase IV (KMG-IV): sequencing the most valuable type-strain genomes for metagenomic binning, comparative biology and taxonomic classification.</title>
        <authorList>
            <person name="Goeker M."/>
        </authorList>
    </citation>
    <scope>NUCLEOTIDE SEQUENCE [LARGE SCALE GENOMIC DNA]</scope>
    <source>
        <strain evidence="7 8">DSM 46876</strain>
    </source>
</reference>
<dbReference type="InterPro" id="IPR011990">
    <property type="entry name" value="TPR-like_helical_dom_sf"/>
</dbReference>
<dbReference type="Gene3D" id="1.10.260.40">
    <property type="entry name" value="lambda repressor-like DNA-binding domains"/>
    <property type="match status" value="1"/>
</dbReference>
<evidence type="ECO:0000259" key="6">
    <source>
        <dbReference type="PROSITE" id="PS50943"/>
    </source>
</evidence>
<evidence type="ECO:0000313" key="8">
    <source>
        <dbReference type="Proteomes" id="UP001238450"/>
    </source>
</evidence>
<dbReference type="PANTHER" id="PTHR46630">
    <property type="entry name" value="TETRATRICOPEPTIDE REPEAT PROTEIN 29"/>
    <property type="match status" value="1"/>
</dbReference>
<evidence type="ECO:0000313" key="7">
    <source>
        <dbReference type="EMBL" id="MDQ0417180.1"/>
    </source>
</evidence>
<dbReference type="Gene3D" id="1.25.40.10">
    <property type="entry name" value="Tetratricopeptide repeat domain"/>
    <property type="match status" value="2"/>
</dbReference>
<keyword evidence="4" id="KW-0802">TPR repeat</keyword>
<dbReference type="GO" id="GO:0003677">
    <property type="term" value="F:DNA binding"/>
    <property type="evidence" value="ECO:0007669"/>
    <property type="project" value="InterPro"/>
</dbReference>
<organism evidence="7 8">
    <name type="scientific">Croceifilum oryzae</name>
    <dbReference type="NCBI Taxonomy" id="1553429"/>
    <lineage>
        <taxon>Bacteria</taxon>
        <taxon>Bacillati</taxon>
        <taxon>Bacillota</taxon>
        <taxon>Bacilli</taxon>
        <taxon>Bacillales</taxon>
        <taxon>Thermoactinomycetaceae</taxon>
        <taxon>Croceifilum</taxon>
    </lineage>
</organism>
<dbReference type="PANTHER" id="PTHR46630:SF1">
    <property type="entry name" value="TETRATRICOPEPTIDE REPEAT PROTEIN 29"/>
    <property type="match status" value="1"/>
</dbReference>
<dbReference type="Pfam" id="PF01381">
    <property type="entry name" value="HTH_3"/>
    <property type="match status" value="1"/>
</dbReference>
<comment type="caution">
    <text evidence="7">The sequence shown here is derived from an EMBL/GenBank/DDBJ whole genome shotgun (WGS) entry which is preliminary data.</text>
</comment>
<dbReference type="InterPro" id="IPR019734">
    <property type="entry name" value="TPR_rpt"/>
</dbReference>
<evidence type="ECO:0000256" key="3">
    <source>
        <dbReference type="ARBA" id="ARBA00022737"/>
    </source>
</evidence>
<evidence type="ECO:0000256" key="1">
    <source>
        <dbReference type="ARBA" id="ARBA00004496"/>
    </source>
</evidence>
<dbReference type="AlphaFoldDB" id="A0AAJ1TM31"/>
<dbReference type="SUPFAM" id="SSF47413">
    <property type="entry name" value="lambda repressor-like DNA-binding domains"/>
    <property type="match status" value="1"/>
</dbReference>
<sequence>MKEKIFVSGKLANSIREKRREKGMNQEELSFQAGFSSSTLSALEAGYKQFNRAKLETICTILEIDIDDINEEPSVETINYSLEELLKTIEVEIMDNPDTALETLRQTEEIYKHINQDEPILYAYGPYLRGRCALRKDEREKALHYFEQGIQMAEVEPDLRYTNLVTACCYQISRLCNYDNKLQKALGYIEKGFASFYEEGERTNLFYLLCINKASVWDKMKYYSQALSLVEKTCEHQKYSISSDAKLNLYQLRVELLNKLNRHMDSIPIAQTGLELARVDNNSDRKFEFLSSLGESHAKLGNLDMATRYYQLARCLESKISKGYVAISTYTNLGILQMKQEQYADAEQSLRTAVCLGEEQKDDYRLCQALRALGELYYHIKKDKKATKNLEQALAIANTLSIDIEAAHLLMLLSKLSLRSKDMEQKKYIDQFLQLMASKTVLGGASMFHHDPPED</sequence>
<evidence type="ECO:0000256" key="4">
    <source>
        <dbReference type="ARBA" id="ARBA00022803"/>
    </source>
</evidence>
<keyword evidence="8" id="KW-1185">Reference proteome</keyword>
<dbReference type="PROSITE" id="PS50943">
    <property type="entry name" value="HTH_CROC1"/>
    <property type="match status" value="1"/>
</dbReference>
<keyword evidence="3" id="KW-0677">Repeat</keyword>
<protein>
    <submittedName>
        <fullName evidence="7">Tetratricopeptide (TPR) repeat protein</fullName>
    </submittedName>
</protein>
<comment type="subcellular location">
    <subcellularLocation>
        <location evidence="1">Cytoplasm</location>
    </subcellularLocation>
</comment>
<dbReference type="CDD" id="cd00093">
    <property type="entry name" value="HTH_XRE"/>
    <property type="match status" value="1"/>
</dbReference>
<dbReference type="InterPro" id="IPR010982">
    <property type="entry name" value="Lambda_DNA-bd_dom_sf"/>
</dbReference>
<dbReference type="Proteomes" id="UP001238450">
    <property type="component" value="Unassembled WGS sequence"/>
</dbReference>
<gene>
    <name evidence="7" type="ORF">J2Z48_001352</name>
</gene>
<dbReference type="InterPro" id="IPR051476">
    <property type="entry name" value="Bac_ResReg_Asp_Phosphatase"/>
</dbReference>
<dbReference type="Pfam" id="PF13424">
    <property type="entry name" value="TPR_12"/>
    <property type="match status" value="1"/>
</dbReference>